<dbReference type="EMBL" id="JAQZSM010000036">
    <property type="protein sequence ID" value="MDD7973483.1"/>
    <property type="molecule type" value="Genomic_DNA"/>
</dbReference>
<accession>A0ABT5TED4</accession>
<comment type="caution">
    <text evidence="2">The sequence shown here is derived from an EMBL/GenBank/DDBJ whole genome shotgun (WGS) entry which is preliminary data.</text>
</comment>
<dbReference type="InterPro" id="IPR014983">
    <property type="entry name" value="GAD-rel"/>
</dbReference>
<sequence>MSAQDFLDYCGSPKEPIRLDPELAPRFAARVPTDLVSFWIDEGIGSYADDNYRTCTPDLFDPLLSILLAKSVELRPDDLAAIGYSCLGCIDLWHRAGRHFVYSMDVGLLIDMTSKNETEPLPYDLAALYAAADTPLPDDPIEGFLSSRSRPEDVWMILMSGASPDGYDLIEDDDLRPLVPQLQTSYGGLAPGEIYLRRDLRGPHLAQSYERINLSDAQRLLPETVLYSRSIEIDGNREEVSVRIPVTG</sequence>
<keyword evidence="3" id="KW-1185">Reference proteome</keyword>
<name>A0ABT5TED4_9RHOB</name>
<evidence type="ECO:0000259" key="1">
    <source>
        <dbReference type="Pfam" id="PF08887"/>
    </source>
</evidence>
<reference evidence="2" key="1">
    <citation type="submission" date="2023-02" db="EMBL/GenBank/DDBJ databases">
        <title>Description of Roseinatronobacter alkalisoli sp. nov., an alkaliphilic bacerium isolated from soda soil.</title>
        <authorList>
            <person name="Wei W."/>
        </authorList>
    </citation>
    <scope>NUCLEOTIDE SEQUENCE</scope>
    <source>
        <strain evidence="2">HJB301</strain>
    </source>
</reference>
<dbReference type="RefSeq" id="WP_274354152.1">
    <property type="nucleotide sequence ID" value="NZ_JAQZSM010000036.1"/>
</dbReference>
<protein>
    <submittedName>
        <fullName evidence="2">GAD-like domain-containing protein</fullName>
    </submittedName>
</protein>
<evidence type="ECO:0000313" key="3">
    <source>
        <dbReference type="Proteomes" id="UP001431784"/>
    </source>
</evidence>
<gene>
    <name evidence="2" type="ORF">PUT78_20695</name>
</gene>
<dbReference type="Pfam" id="PF08887">
    <property type="entry name" value="GAD-like"/>
    <property type="match status" value="1"/>
</dbReference>
<feature type="domain" description="GAD-related" evidence="1">
    <location>
        <begin position="5"/>
        <end position="96"/>
    </location>
</feature>
<organism evidence="2 3">
    <name type="scientific">Roseinatronobacter alkalisoli</name>
    <dbReference type="NCBI Taxonomy" id="3028235"/>
    <lineage>
        <taxon>Bacteria</taxon>
        <taxon>Pseudomonadati</taxon>
        <taxon>Pseudomonadota</taxon>
        <taxon>Alphaproteobacteria</taxon>
        <taxon>Rhodobacterales</taxon>
        <taxon>Paracoccaceae</taxon>
        <taxon>Roseinatronobacter</taxon>
    </lineage>
</organism>
<proteinExistence type="predicted"/>
<evidence type="ECO:0000313" key="2">
    <source>
        <dbReference type="EMBL" id="MDD7973483.1"/>
    </source>
</evidence>
<dbReference type="Proteomes" id="UP001431784">
    <property type="component" value="Unassembled WGS sequence"/>
</dbReference>